<accession>A0A521BG89</accession>
<dbReference type="AlphaFoldDB" id="A0A521BG89"/>
<keyword evidence="2" id="KW-1185">Reference proteome</keyword>
<proteinExistence type="predicted"/>
<organism evidence="1 2">
    <name type="scientific">Solitalea koreensis</name>
    <dbReference type="NCBI Taxonomy" id="543615"/>
    <lineage>
        <taxon>Bacteria</taxon>
        <taxon>Pseudomonadati</taxon>
        <taxon>Bacteroidota</taxon>
        <taxon>Sphingobacteriia</taxon>
        <taxon>Sphingobacteriales</taxon>
        <taxon>Sphingobacteriaceae</taxon>
        <taxon>Solitalea</taxon>
    </lineage>
</organism>
<sequence length="56" mass="6338">MEEIVLISTENFKTTQIPTDPEFFKGINPFQGGCCGFKKCCKKYKKGKACRSCPKK</sequence>
<dbReference type="Proteomes" id="UP000315971">
    <property type="component" value="Unassembled WGS sequence"/>
</dbReference>
<evidence type="ECO:0000313" key="2">
    <source>
        <dbReference type="Proteomes" id="UP000315971"/>
    </source>
</evidence>
<protein>
    <submittedName>
        <fullName evidence="1">Uncharacterized protein</fullName>
    </submittedName>
</protein>
<dbReference type="EMBL" id="FXSZ01000002">
    <property type="protein sequence ID" value="SMO46127.1"/>
    <property type="molecule type" value="Genomic_DNA"/>
</dbReference>
<gene>
    <name evidence="1" type="ORF">SAMN06265350_102176</name>
</gene>
<name>A0A521BG89_9SPHI</name>
<reference evidence="1 2" key="1">
    <citation type="submission" date="2017-05" db="EMBL/GenBank/DDBJ databases">
        <authorList>
            <person name="Varghese N."/>
            <person name="Submissions S."/>
        </authorList>
    </citation>
    <scope>NUCLEOTIDE SEQUENCE [LARGE SCALE GENOMIC DNA]</scope>
    <source>
        <strain evidence="1 2">DSM 21342</strain>
    </source>
</reference>
<evidence type="ECO:0000313" key="1">
    <source>
        <dbReference type="EMBL" id="SMO46127.1"/>
    </source>
</evidence>